<accession>A0ABP9W182</accession>
<feature type="region of interest" description="Disordered" evidence="1">
    <location>
        <begin position="1"/>
        <end position="28"/>
    </location>
</feature>
<evidence type="ECO:0000313" key="3">
    <source>
        <dbReference type="Proteomes" id="UP001416858"/>
    </source>
</evidence>
<sequence length="85" mass="8997">MSAPQFDASSDPGNLSRAGDASQNAASGYRNRPFLGITFLCCQIYGRIYQNSDATAYVGHCPRCAKQVQVKIGPGGSSTRFFSAG</sequence>
<proteinExistence type="predicted"/>
<reference evidence="2 3" key="1">
    <citation type="submission" date="2024-02" db="EMBL/GenBank/DDBJ databases">
        <title>Rhodopirellula caenicola NBRC 110016.</title>
        <authorList>
            <person name="Ichikawa N."/>
            <person name="Katano-Makiyama Y."/>
            <person name="Hidaka K."/>
        </authorList>
    </citation>
    <scope>NUCLEOTIDE SEQUENCE [LARGE SCALE GENOMIC DNA]</scope>
    <source>
        <strain evidence="2 3">NBRC 110016</strain>
    </source>
</reference>
<gene>
    <name evidence="2" type="ORF">Rcae01_06266</name>
</gene>
<comment type="caution">
    <text evidence="2">The sequence shown here is derived from an EMBL/GenBank/DDBJ whole genome shotgun (WGS) entry which is preliminary data.</text>
</comment>
<evidence type="ECO:0000256" key="1">
    <source>
        <dbReference type="SAM" id="MobiDB-lite"/>
    </source>
</evidence>
<keyword evidence="3" id="KW-1185">Reference proteome</keyword>
<dbReference type="EMBL" id="BAABRO010000027">
    <property type="protein sequence ID" value="GAA5510756.1"/>
    <property type="molecule type" value="Genomic_DNA"/>
</dbReference>
<name>A0ABP9W182_9BACT</name>
<protein>
    <recommendedName>
        <fullName evidence="4">LITAF domain-containing protein</fullName>
    </recommendedName>
</protein>
<organism evidence="2 3">
    <name type="scientific">Novipirellula caenicola</name>
    <dbReference type="NCBI Taxonomy" id="1536901"/>
    <lineage>
        <taxon>Bacteria</taxon>
        <taxon>Pseudomonadati</taxon>
        <taxon>Planctomycetota</taxon>
        <taxon>Planctomycetia</taxon>
        <taxon>Pirellulales</taxon>
        <taxon>Pirellulaceae</taxon>
        <taxon>Novipirellula</taxon>
    </lineage>
</organism>
<dbReference type="Proteomes" id="UP001416858">
    <property type="component" value="Unassembled WGS sequence"/>
</dbReference>
<evidence type="ECO:0008006" key="4">
    <source>
        <dbReference type="Google" id="ProtNLM"/>
    </source>
</evidence>
<evidence type="ECO:0000313" key="2">
    <source>
        <dbReference type="EMBL" id="GAA5510756.1"/>
    </source>
</evidence>
<dbReference type="RefSeq" id="WP_345688936.1">
    <property type="nucleotide sequence ID" value="NZ_BAABRO010000027.1"/>
</dbReference>